<comment type="caution">
    <text evidence="2">The sequence shown here is derived from an EMBL/GenBank/DDBJ whole genome shotgun (WGS) entry which is preliminary data.</text>
</comment>
<keyword evidence="1" id="KW-1133">Transmembrane helix</keyword>
<accession>A0A3S3QE28</accession>
<evidence type="ECO:0000313" key="2">
    <source>
        <dbReference type="EMBL" id="RWX01667.1"/>
    </source>
</evidence>
<sequence length="240" mass="27876">MKILSFQFNIRLFVFLLIGFVLCTIVGTVSHEGGHWAVSKYFGNTPKIHYASTSLGFEAKATEFETFYEKNKSKILSREESPEKEKFREINKNVGREKFLITLGGPIQTMITGTIGFLILWFNRKKIYRKYNLTFSIWASIFITFFWSRQILNFIGSLDTLFETERRAYRSDEPKLSQYLELPHWVFGLITCILGLLLLSWVFFKIIPIRQRLTFLLAGLTGSALGLYLWMDKLGPVILP</sequence>
<dbReference type="AlphaFoldDB" id="A0A3S3QE28"/>
<protein>
    <submittedName>
        <fullName evidence="2">Uncharacterized protein</fullName>
    </submittedName>
</protein>
<feature type="transmembrane region" description="Helical" evidence="1">
    <location>
        <begin position="12"/>
        <end position="30"/>
    </location>
</feature>
<feature type="transmembrane region" description="Helical" evidence="1">
    <location>
        <begin position="99"/>
        <end position="121"/>
    </location>
</feature>
<evidence type="ECO:0000256" key="1">
    <source>
        <dbReference type="SAM" id="Phobius"/>
    </source>
</evidence>
<feature type="transmembrane region" description="Helical" evidence="1">
    <location>
        <begin position="133"/>
        <end position="152"/>
    </location>
</feature>
<reference evidence="2 3" key="1">
    <citation type="submission" date="2019-01" db="EMBL/GenBank/DDBJ databases">
        <title>Flavobacterium sp. nov.,isolated from freshwater.</title>
        <authorList>
            <person name="Zhang R."/>
            <person name="Du Z.-J."/>
        </authorList>
    </citation>
    <scope>NUCLEOTIDE SEQUENCE [LARGE SCALE GENOMIC DNA]</scope>
    <source>
        <strain evidence="2 3">1E403</strain>
    </source>
</reference>
<organism evidence="2 3">
    <name type="scientific">Flavobacterium cerinum</name>
    <dbReference type="NCBI Taxonomy" id="2502784"/>
    <lineage>
        <taxon>Bacteria</taxon>
        <taxon>Pseudomonadati</taxon>
        <taxon>Bacteroidota</taxon>
        <taxon>Flavobacteriia</taxon>
        <taxon>Flavobacteriales</taxon>
        <taxon>Flavobacteriaceae</taxon>
        <taxon>Flavobacterium</taxon>
    </lineage>
</organism>
<dbReference type="EMBL" id="SBII01000003">
    <property type="protein sequence ID" value="RWX01667.1"/>
    <property type="molecule type" value="Genomic_DNA"/>
</dbReference>
<feature type="transmembrane region" description="Helical" evidence="1">
    <location>
        <begin position="185"/>
        <end position="204"/>
    </location>
</feature>
<feature type="transmembrane region" description="Helical" evidence="1">
    <location>
        <begin position="213"/>
        <end position="231"/>
    </location>
</feature>
<keyword evidence="1" id="KW-0472">Membrane</keyword>
<dbReference type="Proteomes" id="UP000287527">
    <property type="component" value="Unassembled WGS sequence"/>
</dbReference>
<evidence type="ECO:0000313" key="3">
    <source>
        <dbReference type="Proteomes" id="UP000287527"/>
    </source>
</evidence>
<name>A0A3S3QE28_9FLAO</name>
<proteinExistence type="predicted"/>
<gene>
    <name evidence="2" type="ORF">EPI11_06880</name>
</gene>
<dbReference type="OrthoDB" id="1252259at2"/>
<dbReference type="RefSeq" id="WP_128389204.1">
    <property type="nucleotide sequence ID" value="NZ_SBII01000003.1"/>
</dbReference>
<keyword evidence="1" id="KW-0812">Transmembrane</keyword>
<keyword evidence="3" id="KW-1185">Reference proteome</keyword>